<organism evidence="1 2">
    <name type="scientific">Roseomonas genomospecies 6</name>
    <dbReference type="NCBI Taxonomy" id="214106"/>
    <lineage>
        <taxon>Bacteria</taxon>
        <taxon>Pseudomonadati</taxon>
        <taxon>Pseudomonadota</taxon>
        <taxon>Alphaproteobacteria</taxon>
        <taxon>Acetobacterales</taxon>
        <taxon>Roseomonadaceae</taxon>
        <taxon>Roseomonas</taxon>
    </lineage>
</organism>
<accession>A0A9W7NF92</accession>
<comment type="caution">
    <text evidence="1">The sequence shown here is derived from an EMBL/GenBank/DDBJ whole genome shotgun (WGS) entry which is preliminary data.</text>
</comment>
<evidence type="ECO:0000313" key="2">
    <source>
        <dbReference type="Proteomes" id="UP000480854"/>
    </source>
</evidence>
<proteinExistence type="predicted"/>
<keyword evidence="2" id="KW-1185">Reference proteome</keyword>
<gene>
    <name evidence="1" type="ORF">DS843_29035</name>
</gene>
<name>A0A9W7NF92_9PROT</name>
<dbReference type="EMBL" id="QOKW01000045">
    <property type="protein sequence ID" value="KAA0675970.1"/>
    <property type="molecule type" value="Genomic_DNA"/>
</dbReference>
<dbReference type="AlphaFoldDB" id="A0A9W7NF92"/>
<dbReference type="RefSeq" id="WP_149472319.1">
    <property type="nucleotide sequence ID" value="NZ_QOKW01000045.1"/>
</dbReference>
<evidence type="ECO:0000313" key="1">
    <source>
        <dbReference type="EMBL" id="KAA0675970.1"/>
    </source>
</evidence>
<reference evidence="1 2" key="1">
    <citation type="submission" date="2018-07" db="EMBL/GenBank/DDBJ databases">
        <title>Genome sequence of Azospirillum sp. ATCC 49961.</title>
        <authorList>
            <person name="Sant'Anna F.H."/>
            <person name="Baldani J.I."/>
            <person name="Zilli J.E."/>
            <person name="Reis V.M."/>
            <person name="Hartmann A."/>
            <person name="Cruz L."/>
            <person name="de Souza E.M."/>
            <person name="de Oliveira Pedrosa F."/>
            <person name="Passaglia L.M.P."/>
        </authorList>
    </citation>
    <scope>NUCLEOTIDE SEQUENCE [LARGE SCALE GENOMIC DNA]</scope>
    <source>
        <strain evidence="1 2">ATCC 49961</strain>
    </source>
</reference>
<protein>
    <submittedName>
        <fullName evidence="1">Uncharacterized protein</fullName>
    </submittedName>
</protein>
<dbReference type="Proteomes" id="UP000480854">
    <property type="component" value="Unassembled WGS sequence"/>
</dbReference>
<sequence>MTTFSLPIERHAPPLSGAVTLDGLASSPATAVPTHVPLTVSLSGRPVSRLTAHFLVHQPDGNGDLMAHAIAALDVVETAALRYPAFLQCVAGLARRFGVLGRRALVLAIREAGPALGLAKRVAEREGRALADALLTLRDVKQQARRRGGTAPMRPVCLPPTRLARRLARGVVQTVRAAPKTAATVMVSGTGADGAPPHPGHERHRPVLLSTPTILYRSVSLPELADIVRSGRVVGRQNLFNPFEKRREVFFGTTITSRLIWQGEEIARQLSTALDQHPHHATLADICAAREPLERQLAAVKSANAKRLNLRRQLNGLPPVDESAFDEFMLRDGDGDRLFREVYRLDHREAKLYATHGRLRFRMEVAAKAHTKRLPVTSAVLETRPLTGGWLYSEQCGGISAMGDQEEVGFLPGAVEWSDIVAVHLVRQCTMTRCIEPEDVEAVLALCRM</sequence>